<proteinExistence type="predicted"/>
<dbReference type="InterPro" id="IPR043733">
    <property type="entry name" value="DUF5677"/>
</dbReference>
<dbReference type="AlphaFoldDB" id="A0A9E4ZGP8"/>
<dbReference type="Pfam" id="PF18928">
    <property type="entry name" value="DUF5677"/>
    <property type="match status" value="1"/>
</dbReference>
<protein>
    <submittedName>
        <fullName evidence="1">Uncharacterized protein</fullName>
    </submittedName>
</protein>
<keyword evidence="2" id="KW-1185">Reference proteome</keyword>
<dbReference type="Proteomes" id="UP001056766">
    <property type="component" value="Unassembled WGS sequence"/>
</dbReference>
<comment type="caution">
    <text evidence="1">The sequence shown here is derived from an EMBL/GenBank/DDBJ whole genome shotgun (WGS) entry which is preliminary data.</text>
</comment>
<organism evidence="1 2">
    <name type="scientific">Methanococcoides seepicolus</name>
    <dbReference type="NCBI Taxonomy" id="2828780"/>
    <lineage>
        <taxon>Archaea</taxon>
        <taxon>Methanobacteriati</taxon>
        <taxon>Methanobacteriota</taxon>
        <taxon>Stenosarchaea group</taxon>
        <taxon>Methanomicrobia</taxon>
        <taxon>Methanosarcinales</taxon>
        <taxon>Methanosarcinaceae</taxon>
        <taxon>Methanococcoides</taxon>
    </lineage>
</organism>
<accession>A0A9E4ZGP8</accession>
<evidence type="ECO:0000313" key="2">
    <source>
        <dbReference type="Proteomes" id="UP001056766"/>
    </source>
</evidence>
<gene>
    <name evidence="1" type="ORF">KDK67_10295</name>
</gene>
<dbReference type="RefSeq" id="WP_250868704.1">
    <property type="nucleotide sequence ID" value="NZ_JAGSOI010000046.1"/>
</dbReference>
<reference evidence="1" key="2">
    <citation type="submission" date="2021-04" db="EMBL/GenBank/DDBJ databases">
        <authorList>
            <person name="Dong X."/>
        </authorList>
    </citation>
    <scope>NUCLEOTIDE SEQUENCE</scope>
    <source>
        <strain evidence="1">LLY</strain>
    </source>
</reference>
<name>A0A9E4ZGP8_9EURY</name>
<sequence>MFTEEENNKCLEEIFKEIYSNNQTLDEFENIKEEIPKCISAEISEASASIFEELKSDVQNKLELWRATDDTFKQRLNGVWKQPFDLLELLVLISLEAGSTYNKEMRPLSAQKKDFVFEALTRLHARSCLISREILHLMKGGYASAALSRWRTLHEIVVVGYFIKKYGNDVAERYLLHQAIESCKAMRQYQKHAEKLGYAPHSEEEIENTRKARDNLIKRFGKSFGNQYGWAAGVLKINSIKFSNLEKEIGFEHMRPYYKLGSHSIHAESKGFFFDIGLPEGKKDIMMAGPSNMGLADPGNLMAISLYQITTLLLLLEPTINSLTCTQTMQLMIDEIGEKLLEVHEYTKSQMNENLKEDMRYKNQNGSVDNG</sequence>
<dbReference type="EMBL" id="JAGSOI010000046">
    <property type="protein sequence ID" value="MCM1987367.1"/>
    <property type="molecule type" value="Genomic_DNA"/>
</dbReference>
<evidence type="ECO:0000313" key="1">
    <source>
        <dbReference type="EMBL" id="MCM1987367.1"/>
    </source>
</evidence>
<reference evidence="1" key="1">
    <citation type="journal article" date="2021" name="mSystems">
        <title>Bacteria and Archaea Synergistically Convert Glycine Betaine to Biogenic Methane in the Formosa Cold Seep of the South China Sea.</title>
        <authorList>
            <person name="Li L."/>
            <person name="Zhang W."/>
            <person name="Zhang S."/>
            <person name="Song L."/>
            <person name="Sun Q."/>
            <person name="Zhang H."/>
            <person name="Xiang H."/>
            <person name="Dong X."/>
        </authorList>
    </citation>
    <scope>NUCLEOTIDE SEQUENCE</scope>
    <source>
        <strain evidence="1">LLY</strain>
    </source>
</reference>